<evidence type="ECO:0000313" key="3">
    <source>
        <dbReference type="Proteomes" id="UP001150830"/>
    </source>
</evidence>
<dbReference type="EMBL" id="JAPNOA010000029">
    <property type="protein sequence ID" value="MCY0966071.1"/>
    <property type="molecule type" value="Genomic_DNA"/>
</dbReference>
<organism evidence="2 3">
    <name type="scientific">Parathalassolituus penaei</name>
    <dbReference type="NCBI Taxonomy" id="2997323"/>
    <lineage>
        <taxon>Bacteria</taxon>
        <taxon>Pseudomonadati</taxon>
        <taxon>Pseudomonadota</taxon>
        <taxon>Gammaproteobacteria</taxon>
        <taxon>Oceanospirillales</taxon>
        <taxon>Oceanospirillaceae</taxon>
        <taxon>Parathalassolituus</taxon>
    </lineage>
</organism>
<dbReference type="RefSeq" id="WP_283174273.1">
    <property type="nucleotide sequence ID" value="NZ_JAPNOA010000029.1"/>
</dbReference>
<evidence type="ECO:0000313" key="2">
    <source>
        <dbReference type="EMBL" id="MCY0966071.1"/>
    </source>
</evidence>
<feature type="region of interest" description="Disordered" evidence="1">
    <location>
        <begin position="32"/>
        <end position="81"/>
    </location>
</feature>
<proteinExistence type="predicted"/>
<accession>A0A9X3EF27</accession>
<gene>
    <name evidence="2" type="ORF">OUO13_12810</name>
</gene>
<feature type="compositionally biased region" description="Basic and acidic residues" evidence="1">
    <location>
        <begin position="32"/>
        <end position="41"/>
    </location>
</feature>
<name>A0A9X3EF27_9GAMM</name>
<dbReference type="Proteomes" id="UP001150830">
    <property type="component" value="Unassembled WGS sequence"/>
</dbReference>
<dbReference type="AlphaFoldDB" id="A0A9X3EF27"/>
<evidence type="ECO:0000256" key="1">
    <source>
        <dbReference type="SAM" id="MobiDB-lite"/>
    </source>
</evidence>
<comment type="caution">
    <text evidence="2">The sequence shown here is derived from an EMBL/GenBank/DDBJ whole genome shotgun (WGS) entry which is preliminary data.</text>
</comment>
<keyword evidence="3" id="KW-1185">Reference proteome</keyword>
<reference evidence="2" key="1">
    <citation type="submission" date="2022-11" db="EMBL/GenBank/DDBJ databases">
        <title>Parathalassolutuus dongxingensis gen. nov., sp. nov., a novel member of family Oceanospirillaceae isolated from a coastal shrimp pond in Guangxi, China.</title>
        <authorList>
            <person name="Chen H."/>
        </authorList>
    </citation>
    <scope>NUCLEOTIDE SEQUENCE</scope>
    <source>
        <strain evidence="2">G-43</strain>
    </source>
</reference>
<sequence>MTSTAVLSADPEEAVPEINLKVAMPLTDLDRANSRIQDKPELPSQRQARLEAREKQPLNLTLPNMEWDNSNDESPSHLLPDDMFERQAPESRVGVSGKILWDETEKDQTEVKPISESITSLQNDIDGGEVEVRIRLP</sequence>
<protein>
    <submittedName>
        <fullName evidence="2">Uncharacterized protein</fullName>
    </submittedName>
</protein>